<dbReference type="AlphaFoldDB" id="A0A150WR41"/>
<proteinExistence type="predicted"/>
<comment type="caution">
    <text evidence="2">The sequence shown here is derived from an EMBL/GenBank/DDBJ whole genome shotgun (WGS) entry which is preliminary data.</text>
</comment>
<dbReference type="RefSeq" id="WP_061834372.1">
    <property type="nucleotide sequence ID" value="NZ_LUKE01000001.1"/>
</dbReference>
<protein>
    <submittedName>
        <fullName evidence="2">Uncharacterized protein</fullName>
    </submittedName>
</protein>
<feature type="signal peptide" evidence="1">
    <location>
        <begin position="1"/>
        <end position="23"/>
    </location>
</feature>
<accession>A0A150WR41</accession>
<feature type="chain" id="PRO_5007573503" evidence="1">
    <location>
        <begin position="24"/>
        <end position="325"/>
    </location>
</feature>
<dbReference type="Proteomes" id="UP000075320">
    <property type="component" value="Unassembled WGS sequence"/>
</dbReference>
<evidence type="ECO:0000256" key="1">
    <source>
        <dbReference type="SAM" id="SignalP"/>
    </source>
</evidence>
<keyword evidence="3" id="KW-1185">Reference proteome</keyword>
<evidence type="ECO:0000313" key="2">
    <source>
        <dbReference type="EMBL" id="KYG66794.1"/>
    </source>
</evidence>
<name>A0A150WR41_BDEBC</name>
<evidence type="ECO:0000313" key="3">
    <source>
        <dbReference type="Proteomes" id="UP000075320"/>
    </source>
</evidence>
<reference evidence="2 3" key="1">
    <citation type="submission" date="2016-03" db="EMBL/GenBank/DDBJ databases">
        <authorList>
            <person name="Ploux O."/>
        </authorList>
    </citation>
    <scope>NUCLEOTIDE SEQUENCE [LARGE SCALE GENOMIC DNA]</scope>
    <source>
        <strain evidence="2 3">R0</strain>
    </source>
</reference>
<dbReference type="OrthoDB" id="5289117at2"/>
<sequence length="325" mass="37200">MKLLKYSAASVCAVFLFVGGAVAAPLGTIPFIDTQFLRIILDLRSDLWRSPYSYKASPIRIINGEFRIPVAYGDSWNISANISNESLSLSNTEFHVADRDVFIGNNLQTQSIGLGINKTFSDSSVLMFMGAYATASDNPYAEPRDRWFEGNLVYRSKSLGSYKYILAVNQSANRGLANDRPFPYLGVIFQPNDNFEVHVGFPFMRILWQKENDWRRIAHVTPFGAYFDIEKNLTDDFVYHGRAEYAIRSYLYKNRLEDETRLYFQEMSLEGGIRKELTVTTTVGLALGYAFDRRLYESRSVYEPREAKTALDSDLYGRLRLEFNL</sequence>
<organism evidence="2 3">
    <name type="scientific">Bdellovibrio bacteriovorus</name>
    <dbReference type="NCBI Taxonomy" id="959"/>
    <lineage>
        <taxon>Bacteria</taxon>
        <taxon>Pseudomonadati</taxon>
        <taxon>Bdellovibrionota</taxon>
        <taxon>Bdellovibrionia</taxon>
        <taxon>Bdellovibrionales</taxon>
        <taxon>Pseudobdellovibrionaceae</taxon>
        <taxon>Bdellovibrio</taxon>
    </lineage>
</organism>
<gene>
    <name evidence="2" type="ORF">AZI86_07075</name>
</gene>
<dbReference type="EMBL" id="LUKE01000001">
    <property type="protein sequence ID" value="KYG66794.1"/>
    <property type="molecule type" value="Genomic_DNA"/>
</dbReference>
<keyword evidence="1" id="KW-0732">Signal</keyword>